<dbReference type="AlphaFoldDB" id="A0A2G8RI50"/>
<proteinExistence type="predicted"/>
<name>A0A2G8RI50_9RHOB</name>
<evidence type="ECO:0000313" key="2">
    <source>
        <dbReference type="Proteomes" id="UP000231259"/>
    </source>
</evidence>
<organism evidence="1 2">
    <name type="scientific">Puniceibacterium antarcticum</name>
    <dbReference type="NCBI Taxonomy" id="1206336"/>
    <lineage>
        <taxon>Bacteria</taxon>
        <taxon>Pseudomonadati</taxon>
        <taxon>Pseudomonadota</taxon>
        <taxon>Alphaproteobacteria</taxon>
        <taxon>Rhodobacterales</taxon>
        <taxon>Paracoccaceae</taxon>
        <taxon>Puniceibacterium</taxon>
    </lineage>
</organism>
<gene>
    <name evidence="1" type="ORF">P775_05460</name>
</gene>
<dbReference type="Proteomes" id="UP000231259">
    <property type="component" value="Unassembled WGS sequence"/>
</dbReference>
<dbReference type="EMBL" id="AWWI01000044">
    <property type="protein sequence ID" value="PIL21245.1"/>
    <property type="molecule type" value="Genomic_DNA"/>
</dbReference>
<comment type="caution">
    <text evidence="1">The sequence shown here is derived from an EMBL/GenBank/DDBJ whole genome shotgun (WGS) entry which is preliminary data.</text>
</comment>
<keyword evidence="2" id="KW-1185">Reference proteome</keyword>
<reference evidence="1 2" key="1">
    <citation type="submission" date="2013-09" db="EMBL/GenBank/DDBJ databases">
        <title>Genome sequencing of Phaeobacter antarcticus sp. nov. SM1211.</title>
        <authorList>
            <person name="Zhang X.-Y."/>
            <person name="Liu C."/>
            <person name="Chen X.-L."/>
            <person name="Xie B.-B."/>
            <person name="Qin Q.-L."/>
            <person name="Rong J.-C."/>
            <person name="Zhang Y.-Z."/>
        </authorList>
    </citation>
    <scope>NUCLEOTIDE SEQUENCE [LARGE SCALE GENOMIC DNA]</scope>
    <source>
        <strain evidence="1 2">SM1211</strain>
    </source>
</reference>
<protein>
    <submittedName>
        <fullName evidence="1">Uncharacterized protein</fullName>
    </submittedName>
</protein>
<accession>A0A2G8RI50</accession>
<sequence>MRQGQAVTDMVALLQRKEGVGANNNTGRMNPLRFLQPSDNIALAASSCRNAAN</sequence>
<evidence type="ECO:0000313" key="1">
    <source>
        <dbReference type="EMBL" id="PIL21245.1"/>
    </source>
</evidence>